<gene>
    <name evidence="2" type="ORF">QBZ16_000343</name>
</gene>
<keyword evidence="1" id="KW-0732">Signal</keyword>
<organism evidence="2 3">
    <name type="scientific">Prototheca wickerhamii</name>
    <dbReference type="NCBI Taxonomy" id="3111"/>
    <lineage>
        <taxon>Eukaryota</taxon>
        <taxon>Viridiplantae</taxon>
        <taxon>Chlorophyta</taxon>
        <taxon>core chlorophytes</taxon>
        <taxon>Trebouxiophyceae</taxon>
        <taxon>Chlorellales</taxon>
        <taxon>Chlorellaceae</taxon>
        <taxon>Prototheca</taxon>
    </lineage>
</organism>
<feature type="chain" id="PRO_5042096359" evidence="1">
    <location>
        <begin position="18"/>
        <end position="305"/>
    </location>
</feature>
<evidence type="ECO:0000313" key="2">
    <source>
        <dbReference type="EMBL" id="KAK2080490.1"/>
    </source>
</evidence>
<evidence type="ECO:0000313" key="3">
    <source>
        <dbReference type="Proteomes" id="UP001255856"/>
    </source>
</evidence>
<sequence>MFGPRWGIAALALLVAGIVFETSRWVARSPSGVPSRTRRRSRPAFGLRTCIVTAAAPGVDLSALAGHDVHVVPSNATLTFEHTYTFWGNHRRLRVLAQPNVTLRWEHVPPRCRRAQTFLLGPLMPEDMDPASFLGQGAWGRRRRRVALMAQGLQRSLDASKKVVPHKRPSEQLTAALGPDTTVFLSDVETDGWPQGALASVAAATARLARAALRHPRPAAVANWAGACAVSQPQACKPACVADSMRADWAALEALKEGPPDDADAHAGESPAADLLATVATLRAGLASAAGLARRLVPIKGAAAA</sequence>
<proteinExistence type="predicted"/>
<keyword evidence="3" id="KW-1185">Reference proteome</keyword>
<dbReference type="Proteomes" id="UP001255856">
    <property type="component" value="Unassembled WGS sequence"/>
</dbReference>
<accession>A0AAD9MM06</accession>
<name>A0AAD9MM06_PROWI</name>
<dbReference type="EMBL" id="JASFZW010000001">
    <property type="protein sequence ID" value="KAK2080490.1"/>
    <property type="molecule type" value="Genomic_DNA"/>
</dbReference>
<evidence type="ECO:0000256" key="1">
    <source>
        <dbReference type="SAM" id="SignalP"/>
    </source>
</evidence>
<dbReference type="Gene3D" id="3.40.1190.20">
    <property type="match status" value="1"/>
</dbReference>
<dbReference type="AlphaFoldDB" id="A0AAD9MM06"/>
<feature type="signal peptide" evidence="1">
    <location>
        <begin position="1"/>
        <end position="17"/>
    </location>
</feature>
<dbReference type="InterPro" id="IPR029056">
    <property type="entry name" value="Ribokinase-like"/>
</dbReference>
<reference evidence="2" key="1">
    <citation type="submission" date="2021-01" db="EMBL/GenBank/DDBJ databases">
        <authorList>
            <person name="Eckstrom K.M.E."/>
        </authorList>
    </citation>
    <scope>NUCLEOTIDE SEQUENCE</scope>
    <source>
        <strain evidence="2">UVCC 0001</strain>
    </source>
</reference>
<protein>
    <submittedName>
        <fullName evidence="2">Uncharacterized protein</fullName>
    </submittedName>
</protein>
<comment type="caution">
    <text evidence="2">The sequence shown here is derived from an EMBL/GenBank/DDBJ whole genome shotgun (WGS) entry which is preliminary data.</text>
</comment>